<feature type="compositionally biased region" description="Basic and acidic residues" evidence="2">
    <location>
        <begin position="463"/>
        <end position="473"/>
    </location>
</feature>
<dbReference type="GO" id="GO:0005634">
    <property type="term" value="C:nucleus"/>
    <property type="evidence" value="ECO:0007669"/>
    <property type="project" value="TreeGrafter"/>
</dbReference>
<evidence type="ECO:0000313" key="3">
    <source>
        <dbReference type="EMBL" id="RXH73277.1"/>
    </source>
</evidence>
<dbReference type="GO" id="GO:0005829">
    <property type="term" value="C:cytosol"/>
    <property type="evidence" value="ECO:0007669"/>
    <property type="project" value="TreeGrafter"/>
</dbReference>
<evidence type="ECO:0000313" key="4">
    <source>
        <dbReference type="Proteomes" id="UP000290289"/>
    </source>
</evidence>
<protein>
    <recommendedName>
        <fullName evidence="5">Protein LTV1 homolog</fullName>
    </recommendedName>
</protein>
<sequence length="686" mass="75621">MGRKKKFIDKKKSATFQLLARDSSDPNYDDSPGNDRVFVRVDNSSYSVDSLFPEDNPDHASGAGGYDDGPNSIYADAPEDGGGGGGYGHGYGSSAASSAAQPLPDNVRKEILELGFPDDGYNYLLHMREIRNTGAGSAFYQNSKAKLGELPRDEKAYDASRLRISETEVPNEKVIYSVASKTVNVRVQKVVDPEVSALLDDSDLSRFGSDVEDLEEDFVVQANLPEEEEEEEEEDGFIDNTPSFVEQSENKNVTNEANGVRTNCVAVARDDSTVEKPRVHRLLDEQFDLLVGQEYGSYDNADGDDDDYGYIPEEDESLAEKLKHTTLNERVIDDLELDGNYKAPADMLQDDKTVKTKELVESANVLIRRCAEYGKKYENEDQDGDVVIVEESSDESEVWDCETIVTTYSNLDNHPGKIEAPGATRRKKLSETVSGALGSTDHVITLRGKQKLPVDFLPHGKKPTTEKVKDTDALKNQPLKRKQHGQESKEEKKERKAAVKEERREARRTKKEIKELYKGEAQHAQRVVAISGPSSIHLIGVFFLPAAPGFSLGRQTQMMVTGLGPWPVITVMMAGVRKKILLSGEEEPYHLYQNKVWNSKCRSHQELFPSLRPRSGVHLLALPLPAAPDFSNEGDGARAAAGDIGSDDDGDAVALVGVIITTDMIIMHIMCFAEVTATAPMTILLG</sequence>
<dbReference type="GO" id="GO:0000056">
    <property type="term" value="P:ribosomal small subunit export from nucleus"/>
    <property type="evidence" value="ECO:0007669"/>
    <property type="project" value="TreeGrafter"/>
</dbReference>
<evidence type="ECO:0000256" key="2">
    <source>
        <dbReference type="SAM" id="MobiDB-lite"/>
    </source>
</evidence>
<evidence type="ECO:0008006" key="5">
    <source>
        <dbReference type="Google" id="ProtNLM"/>
    </source>
</evidence>
<dbReference type="STRING" id="3750.A0A498HUU1"/>
<dbReference type="GO" id="GO:0030688">
    <property type="term" value="C:preribosome, small subunit precursor"/>
    <property type="evidence" value="ECO:0007669"/>
    <property type="project" value="TreeGrafter"/>
</dbReference>
<feature type="region of interest" description="Disordered" evidence="2">
    <location>
        <begin position="454"/>
        <end position="507"/>
    </location>
</feature>
<comment type="similarity">
    <text evidence="1">Belongs to the LTV1 family.</text>
</comment>
<dbReference type="PANTHER" id="PTHR21531:SF0">
    <property type="entry name" value="PROTEIN LTV1 HOMOLOG"/>
    <property type="match status" value="1"/>
</dbReference>
<feature type="compositionally biased region" description="Gly residues" evidence="2">
    <location>
        <begin position="80"/>
        <end position="91"/>
    </location>
</feature>
<dbReference type="Pfam" id="PF04180">
    <property type="entry name" value="LTV"/>
    <property type="match status" value="1"/>
</dbReference>
<evidence type="ECO:0000256" key="1">
    <source>
        <dbReference type="ARBA" id="ARBA00009078"/>
    </source>
</evidence>
<organism evidence="3 4">
    <name type="scientific">Malus domestica</name>
    <name type="common">Apple</name>
    <name type="synonym">Pyrus malus</name>
    <dbReference type="NCBI Taxonomy" id="3750"/>
    <lineage>
        <taxon>Eukaryota</taxon>
        <taxon>Viridiplantae</taxon>
        <taxon>Streptophyta</taxon>
        <taxon>Embryophyta</taxon>
        <taxon>Tracheophyta</taxon>
        <taxon>Spermatophyta</taxon>
        <taxon>Magnoliopsida</taxon>
        <taxon>eudicotyledons</taxon>
        <taxon>Gunneridae</taxon>
        <taxon>Pentapetalae</taxon>
        <taxon>rosids</taxon>
        <taxon>fabids</taxon>
        <taxon>Rosales</taxon>
        <taxon>Rosaceae</taxon>
        <taxon>Amygdaloideae</taxon>
        <taxon>Maleae</taxon>
        <taxon>Malus</taxon>
    </lineage>
</organism>
<reference evidence="3 4" key="1">
    <citation type="submission" date="2018-10" db="EMBL/GenBank/DDBJ databases">
        <title>A high-quality apple genome assembly.</title>
        <authorList>
            <person name="Hu J."/>
        </authorList>
    </citation>
    <scope>NUCLEOTIDE SEQUENCE [LARGE SCALE GENOMIC DNA]</scope>
    <source>
        <strain evidence="4">cv. HFTH1</strain>
        <tissue evidence="3">Young leaf</tissue>
    </source>
</reference>
<dbReference type="AlphaFoldDB" id="A0A498HUU1"/>
<keyword evidence="4" id="KW-1185">Reference proteome</keyword>
<feature type="region of interest" description="Disordered" evidence="2">
    <location>
        <begin position="48"/>
        <end position="101"/>
    </location>
</feature>
<dbReference type="PANTHER" id="PTHR21531">
    <property type="entry name" value="LOW-TEMPERATURE VIABILITY PROTEIN LTV1-RELATED"/>
    <property type="match status" value="1"/>
</dbReference>
<name>A0A498HUU1_MALDO</name>
<dbReference type="GO" id="GO:0042274">
    <property type="term" value="P:ribosomal small subunit biogenesis"/>
    <property type="evidence" value="ECO:0007669"/>
    <property type="project" value="InterPro"/>
</dbReference>
<dbReference type="EMBL" id="RDQH01000341">
    <property type="protein sequence ID" value="RXH73277.1"/>
    <property type="molecule type" value="Genomic_DNA"/>
</dbReference>
<comment type="caution">
    <text evidence="3">The sequence shown here is derived from an EMBL/GenBank/DDBJ whole genome shotgun (WGS) entry which is preliminary data.</text>
</comment>
<proteinExistence type="inferred from homology"/>
<feature type="region of interest" description="Disordered" evidence="2">
    <location>
        <begin position="21"/>
        <end position="40"/>
    </location>
</feature>
<feature type="compositionally biased region" description="Basic and acidic residues" evidence="2">
    <location>
        <begin position="484"/>
        <end position="505"/>
    </location>
</feature>
<gene>
    <name evidence="3" type="ORF">DVH24_012961</name>
</gene>
<dbReference type="Proteomes" id="UP000290289">
    <property type="component" value="Chromosome 15"/>
</dbReference>
<accession>A0A498HUU1</accession>
<dbReference type="InterPro" id="IPR007307">
    <property type="entry name" value="Ltv1"/>
</dbReference>